<feature type="compositionally biased region" description="Basic and acidic residues" evidence="1">
    <location>
        <begin position="45"/>
        <end position="65"/>
    </location>
</feature>
<sequence>MGAEERISLILAGIKDIKSANPQAAQCCNSVLELIDRATMLDCRRSTPTAEERQSKHGDFQEKKASGGYPMPNNATNTQPAETSQEPTVDEPNPTSAVSSSPSPTTPPLRRSTRVRRPPGYLRDYEALPFSREGKMYR</sequence>
<evidence type="ECO:0000256" key="1">
    <source>
        <dbReference type="SAM" id="MobiDB-lite"/>
    </source>
</evidence>
<evidence type="ECO:0000313" key="2">
    <source>
        <dbReference type="EMBL" id="KAH7968288.1"/>
    </source>
</evidence>
<name>A0A9D4Q640_RHISA</name>
<keyword evidence="3" id="KW-1185">Reference proteome</keyword>
<proteinExistence type="predicted"/>
<feature type="region of interest" description="Disordered" evidence="1">
    <location>
        <begin position="45"/>
        <end position="138"/>
    </location>
</feature>
<feature type="compositionally biased region" description="Polar residues" evidence="1">
    <location>
        <begin position="73"/>
        <end position="87"/>
    </location>
</feature>
<organism evidence="2 3">
    <name type="scientific">Rhipicephalus sanguineus</name>
    <name type="common">Brown dog tick</name>
    <name type="synonym">Ixodes sanguineus</name>
    <dbReference type="NCBI Taxonomy" id="34632"/>
    <lineage>
        <taxon>Eukaryota</taxon>
        <taxon>Metazoa</taxon>
        <taxon>Ecdysozoa</taxon>
        <taxon>Arthropoda</taxon>
        <taxon>Chelicerata</taxon>
        <taxon>Arachnida</taxon>
        <taxon>Acari</taxon>
        <taxon>Parasitiformes</taxon>
        <taxon>Ixodida</taxon>
        <taxon>Ixodoidea</taxon>
        <taxon>Ixodidae</taxon>
        <taxon>Rhipicephalinae</taxon>
        <taxon>Rhipicephalus</taxon>
        <taxon>Rhipicephalus</taxon>
    </lineage>
</organism>
<evidence type="ECO:0000313" key="3">
    <source>
        <dbReference type="Proteomes" id="UP000821837"/>
    </source>
</evidence>
<accession>A0A9D4Q640</accession>
<dbReference type="Proteomes" id="UP000821837">
    <property type="component" value="Unassembled WGS sequence"/>
</dbReference>
<protein>
    <submittedName>
        <fullName evidence="2">Uncharacterized protein</fullName>
    </submittedName>
</protein>
<comment type="caution">
    <text evidence="2">The sequence shown here is derived from an EMBL/GenBank/DDBJ whole genome shotgun (WGS) entry which is preliminary data.</text>
</comment>
<reference evidence="2" key="2">
    <citation type="submission" date="2021-09" db="EMBL/GenBank/DDBJ databases">
        <authorList>
            <person name="Jia N."/>
            <person name="Wang J."/>
            <person name="Shi W."/>
            <person name="Du L."/>
            <person name="Sun Y."/>
            <person name="Zhan W."/>
            <person name="Jiang J."/>
            <person name="Wang Q."/>
            <person name="Zhang B."/>
            <person name="Ji P."/>
            <person name="Sakyi L.B."/>
            <person name="Cui X."/>
            <person name="Yuan T."/>
            <person name="Jiang B."/>
            <person name="Yang W."/>
            <person name="Lam T.T.-Y."/>
            <person name="Chang Q."/>
            <person name="Ding S."/>
            <person name="Wang X."/>
            <person name="Zhu J."/>
            <person name="Ruan X."/>
            <person name="Zhao L."/>
            <person name="Wei J."/>
            <person name="Que T."/>
            <person name="Du C."/>
            <person name="Cheng J."/>
            <person name="Dai P."/>
            <person name="Han X."/>
            <person name="Huang E."/>
            <person name="Gao Y."/>
            <person name="Liu J."/>
            <person name="Shao H."/>
            <person name="Ye R."/>
            <person name="Li L."/>
            <person name="Wei W."/>
            <person name="Wang X."/>
            <person name="Wang C."/>
            <person name="Huo Q."/>
            <person name="Li W."/>
            <person name="Guo W."/>
            <person name="Chen H."/>
            <person name="Chen S."/>
            <person name="Zhou L."/>
            <person name="Zhou L."/>
            <person name="Ni X."/>
            <person name="Tian J."/>
            <person name="Zhou Y."/>
            <person name="Sheng Y."/>
            <person name="Liu T."/>
            <person name="Pan Y."/>
            <person name="Xia L."/>
            <person name="Li J."/>
            <person name="Zhao F."/>
            <person name="Cao W."/>
        </authorList>
    </citation>
    <scope>NUCLEOTIDE SEQUENCE</scope>
    <source>
        <strain evidence="2">Rsan-2018</strain>
        <tissue evidence="2">Larvae</tissue>
    </source>
</reference>
<reference evidence="2" key="1">
    <citation type="journal article" date="2020" name="Cell">
        <title>Large-Scale Comparative Analyses of Tick Genomes Elucidate Their Genetic Diversity and Vector Capacities.</title>
        <authorList>
            <consortium name="Tick Genome and Microbiome Consortium (TIGMIC)"/>
            <person name="Jia N."/>
            <person name="Wang J."/>
            <person name="Shi W."/>
            <person name="Du L."/>
            <person name="Sun Y."/>
            <person name="Zhan W."/>
            <person name="Jiang J.F."/>
            <person name="Wang Q."/>
            <person name="Zhang B."/>
            <person name="Ji P."/>
            <person name="Bell-Sakyi L."/>
            <person name="Cui X.M."/>
            <person name="Yuan T.T."/>
            <person name="Jiang B.G."/>
            <person name="Yang W.F."/>
            <person name="Lam T.T."/>
            <person name="Chang Q.C."/>
            <person name="Ding S.J."/>
            <person name="Wang X.J."/>
            <person name="Zhu J.G."/>
            <person name="Ruan X.D."/>
            <person name="Zhao L."/>
            <person name="Wei J.T."/>
            <person name="Ye R.Z."/>
            <person name="Que T.C."/>
            <person name="Du C.H."/>
            <person name="Zhou Y.H."/>
            <person name="Cheng J.X."/>
            <person name="Dai P.F."/>
            <person name="Guo W.B."/>
            <person name="Han X.H."/>
            <person name="Huang E.J."/>
            <person name="Li L.F."/>
            <person name="Wei W."/>
            <person name="Gao Y.C."/>
            <person name="Liu J.Z."/>
            <person name="Shao H.Z."/>
            <person name="Wang X."/>
            <person name="Wang C.C."/>
            <person name="Yang T.C."/>
            <person name="Huo Q.B."/>
            <person name="Li W."/>
            <person name="Chen H.Y."/>
            <person name="Chen S.E."/>
            <person name="Zhou L.G."/>
            <person name="Ni X.B."/>
            <person name="Tian J.H."/>
            <person name="Sheng Y."/>
            <person name="Liu T."/>
            <person name="Pan Y.S."/>
            <person name="Xia L.Y."/>
            <person name="Li J."/>
            <person name="Zhao F."/>
            <person name="Cao W.C."/>
        </authorList>
    </citation>
    <scope>NUCLEOTIDE SEQUENCE</scope>
    <source>
        <strain evidence="2">Rsan-2018</strain>
    </source>
</reference>
<gene>
    <name evidence="2" type="ORF">HPB52_007606</name>
</gene>
<feature type="compositionally biased region" description="Low complexity" evidence="1">
    <location>
        <begin position="94"/>
        <end position="103"/>
    </location>
</feature>
<dbReference type="AlphaFoldDB" id="A0A9D4Q640"/>
<dbReference type="EMBL" id="JABSTV010001248">
    <property type="protein sequence ID" value="KAH7968288.1"/>
    <property type="molecule type" value="Genomic_DNA"/>
</dbReference>